<dbReference type="InterPro" id="IPR011010">
    <property type="entry name" value="DNA_brk_join_enz"/>
</dbReference>
<organism evidence="7 8">
    <name type="scientific">Stenomitos frigidus AS-A4</name>
    <dbReference type="NCBI Taxonomy" id="2933935"/>
    <lineage>
        <taxon>Bacteria</taxon>
        <taxon>Bacillati</taxon>
        <taxon>Cyanobacteriota</taxon>
        <taxon>Cyanophyceae</taxon>
        <taxon>Leptolyngbyales</taxon>
        <taxon>Leptolyngbyaceae</taxon>
        <taxon>Stenomitos</taxon>
    </lineage>
</organism>
<dbReference type="Proteomes" id="UP001476950">
    <property type="component" value="Unassembled WGS sequence"/>
</dbReference>
<reference evidence="7 8" key="1">
    <citation type="submission" date="2022-04" db="EMBL/GenBank/DDBJ databases">
        <title>Positive selection, recombination, and allopatry shape intraspecific diversity of widespread and dominant cyanobacteria.</title>
        <authorList>
            <person name="Wei J."/>
            <person name="Shu W."/>
            <person name="Hu C."/>
        </authorList>
    </citation>
    <scope>NUCLEOTIDE SEQUENCE [LARGE SCALE GENOMIC DNA]</scope>
    <source>
        <strain evidence="7 8">AS-A4</strain>
    </source>
</reference>
<feature type="compositionally biased region" description="Polar residues" evidence="5">
    <location>
        <begin position="1"/>
        <end position="15"/>
    </location>
</feature>
<evidence type="ECO:0000256" key="2">
    <source>
        <dbReference type="ARBA" id="ARBA00023015"/>
    </source>
</evidence>
<keyword evidence="3" id="KW-0804">Transcription</keyword>
<evidence type="ECO:0000256" key="3">
    <source>
        <dbReference type="ARBA" id="ARBA00023163"/>
    </source>
</evidence>
<dbReference type="PANTHER" id="PTHR30349">
    <property type="entry name" value="PHAGE INTEGRASE-RELATED"/>
    <property type="match status" value="1"/>
</dbReference>
<dbReference type="SUPFAM" id="SSF56349">
    <property type="entry name" value="DNA breaking-rejoining enzymes"/>
    <property type="match status" value="1"/>
</dbReference>
<evidence type="ECO:0000256" key="1">
    <source>
        <dbReference type="ARBA" id="ARBA00022558"/>
    </source>
</evidence>
<dbReference type="EMBL" id="JAMPLM010000045">
    <property type="protein sequence ID" value="MEP1061836.1"/>
    <property type="molecule type" value="Genomic_DNA"/>
</dbReference>
<evidence type="ECO:0000256" key="5">
    <source>
        <dbReference type="SAM" id="MobiDB-lite"/>
    </source>
</evidence>
<keyword evidence="1" id="KW-1029">Fimbrium biogenesis</keyword>
<dbReference type="RefSeq" id="WP_190448576.1">
    <property type="nucleotide sequence ID" value="NZ_JAMPLM010000045.1"/>
</dbReference>
<keyword evidence="8" id="KW-1185">Reference proteome</keyword>
<comment type="caution">
    <text evidence="7">The sequence shown here is derived from an EMBL/GenBank/DDBJ whole genome shotgun (WGS) entry which is preliminary data.</text>
</comment>
<feature type="region of interest" description="Disordered" evidence="5">
    <location>
        <begin position="1"/>
        <end position="21"/>
    </location>
</feature>
<evidence type="ECO:0000313" key="8">
    <source>
        <dbReference type="Proteomes" id="UP001476950"/>
    </source>
</evidence>
<dbReference type="PANTHER" id="PTHR30349:SF62">
    <property type="entry name" value="TYPE 1 FIMBRIAE REGULATORY PROTEIN FIMB-RELATED"/>
    <property type="match status" value="1"/>
</dbReference>
<dbReference type="InterPro" id="IPR002104">
    <property type="entry name" value="Integrase_catalytic"/>
</dbReference>
<keyword evidence="4" id="KW-0233">DNA recombination</keyword>
<dbReference type="PROSITE" id="PS51898">
    <property type="entry name" value="TYR_RECOMBINASE"/>
    <property type="match status" value="1"/>
</dbReference>
<accession>A0ABV0KRI1</accession>
<keyword evidence="2" id="KW-0805">Transcription regulation</keyword>
<gene>
    <name evidence="7" type="ORF">NDI38_26035</name>
</gene>
<proteinExistence type="predicted"/>
<evidence type="ECO:0000256" key="4">
    <source>
        <dbReference type="ARBA" id="ARBA00023172"/>
    </source>
</evidence>
<dbReference type="Pfam" id="PF00589">
    <property type="entry name" value="Phage_integrase"/>
    <property type="match status" value="1"/>
</dbReference>
<feature type="domain" description="Tyr recombinase" evidence="6">
    <location>
        <begin position="25"/>
        <end position="203"/>
    </location>
</feature>
<name>A0ABV0KRI1_9CYAN</name>
<sequence length="204" mass="23165">MKTTQDMQKTVSRKSPNARKYTEVRSREHLLTEEVEAMREAIKKNGGRHAHRDSTLILVIYRHGLRVEEAANLKWEQVDFASGNIHVRRIKRGTPSTQPLGGDETRALRKLQREYPTSPFVFQSSRKGPLANDTIAGIVEQAGKLAALPFPTHPHMLRHGTGYYLANKGVDTRTIQAYLGHCNIQHTVRYTELAPGRFKGLWDD</sequence>
<evidence type="ECO:0000313" key="7">
    <source>
        <dbReference type="EMBL" id="MEP1061836.1"/>
    </source>
</evidence>
<dbReference type="InterPro" id="IPR013762">
    <property type="entry name" value="Integrase-like_cat_sf"/>
</dbReference>
<protein>
    <submittedName>
        <fullName evidence="7">Tyrosine-type recombinase/integrase</fullName>
    </submittedName>
</protein>
<dbReference type="Gene3D" id="1.10.443.10">
    <property type="entry name" value="Intergrase catalytic core"/>
    <property type="match status" value="1"/>
</dbReference>
<dbReference type="InterPro" id="IPR050090">
    <property type="entry name" value="Tyrosine_recombinase_XerCD"/>
</dbReference>
<evidence type="ECO:0000259" key="6">
    <source>
        <dbReference type="PROSITE" id="PS51898"/>
    </source>
</evidence>